<feature type="compositionally biased region" description="Low complexity" evidence="1">
    <location>
        <begin position="3164"/>
        <end position="3173"/>
    </location>
</feature>
<dbReference type="KEGG" id="bbes:BESB_073870"/>
<feature type="compositionally biased region" description="Low complexity" evidence="1">
    <location>
        <begin position="397"/>
        <end position="411"/>
    </location>
</feature>
<protein>
    <recommendedName>
        <fullName evidence="5">Serine aminopeptidase S33 domain-containing protein</fullName>
    </recommendedName>
</protein>
<feature type="transmembrane region" description="Helical" evidence="2">
    <location>
        <begin position="48"/>
        <end position="67"/>
    </location>
</feature>
<feature type="region of interest" description="Disordered" evidence="1">
    <location>
        <begin position="748"/>
        <end position="769"/>
    </location>
</feature>
<feature type="compositionally biased region" description="Basic and acidic residues" evidence="1">
    <location>
        <begin position="2793"/>
        <end position="2804"/>
    </location>
</feature>
<feature type="compositionally biased region" description="Acidic residues" evidence="1">
    <location>
        <begin position="178"/>
        <end position="190"/>
    </location>
</feature>
<keyword evidence="4" id="KW-1185">Reference proteome</keyword>
<feature type="compositionally biased region" description="Low complexity" evidence="1">
    <location>
        <begin position="1757"/>
        <end position="1768"/>
    </location>
</feature>
<feature type="region of interest" description="Disordered" evidence="1">
    <location>
        <begin position="3246"/>
        <end position="3288"/>
    </location>
</feature>
<feature type="region of interest" description="Disordered" evidence="1">
    <location>
        <begin position="2992"/>
        <end position="3019"/>
    </location>
</feature>
<dbReference type="RefSeq" id="XP_029218244.1">
    <property type="nucleotide sequence ID" value="XM_029365760.1"/>
</dbReference>
<feature type="compositionally biased region" description="Low complexity" evidence="1">
    <location>
        <begin position="375"/>
        <end position="389"/>
    </location>
</feature>
<feature type="compositionally biased region" description="Low complexity" evidence="1">
    <location>
        <begin position="3272"/>
        <end position="3288"/>
    </location>
</feature>
<proteinExistence type="predicted"/>
<evidence type="ECO:0000256" key="2">
    <source>
        <dbReference type="SAM" id="Phobius"/>
    </source>
</evidence>
<feature type="region of interest" description="Disordered" evidence="1">
    <location>
        <begin position="2021"/>
        <end position="2103"/>
    </location>
</feature>
<feature type="compositionally biased region" description="Low complexity" evidence="1">
    <location>
        <begin position="655"/>
        <end position="678"/>
    </location>
</feature>
<feature type="compositionally biased region" description="Pro residues" evidence="1">
    <location>
        <begin position="938"/>
        <end position="951"/>
    </location>
</feature>
<reference evidence="3 4" key="1">
    <citation type="submission" date="2017-09" db="EMBL/GenBank/DDBJ databases">
        <title>Genome sequencing of Besnoitia besnoiti strain Bb-Ger1.</title>
        <authorList>
            <person name="Schares G."/>
            <person name="Venepally P."/>
            <person name="Lorenzi H.A."/>
        </authorList>
    </citation>
    <scope>NUCLEOTIDE SEQUENCE [LARGE SCALE GENOMIC DNA]</scope>
    <source>
        <strain evidence="3 4">Bb-Ger1</strain>
    </source>
</reference>
<feature type="compositionally biased region" description="Low complexity" evidence="1">
    <location>
        <begin position="1621"/>
        <end position="1631"/>
    </location>
</feature>
<feature type="region of interest" description="Disordered" evidence="1">
    <location>
        <begin position="2133"/>
        <end position="2248"/>
    </location>
</feature>
<organism evidence="3 4">
    <name type="scientific">Besnoitia besnoiti</name>
    <name type="common">Apicomplexan protozoan</name>
    <dbReference type="NCBI Taxonomy" id="94643"/>
    <lineage>
        <taxon>Eukaryota</taxon>
        <taxon>Sar</taxon>
        <taxon>Alveolata</taxon>
        <taxon>Apicomplexa</taxon>
        <taxon>Conoidasida</taxon>
        <taxon>Coccidia</taxon>
        <taxon>Eucoccidiorida</taxon>
        <taxon>Eimeriorina</taxon>
        <taxon>Sarcocystidae</taxon>
        <taxon>Besnoitia</taxon>
    </lineage>
</organism>
<feature type="compositionally biased region" description="Acidic residues" evidence="1">
    <location>
        <begin position="2211"/>
        <end position="2226"/>
    </location>
</feature>
<feature type="region of interest" description="Disordered" evidence="1">
    <location>
        <begin position="932"/>
        <end position="951"/>
    </location>
</feature>
<dbReference type="InterPro" id="IPR029058">
    <property type="entry name" value="AB_hydrolase_fold"/>
</dbReference>
<dbReference type="Gene3D" id="3.40.50.1820">
    <property type="entry name" value="alpha/beta hydrolase"/>
    <property type="match status" value="1"/>
</dbReference>
<feature type="region of interest" description="Disordered" evidence="1">
    <location>
        <begin position="1848"/>
        <end position="1869"/>
    </location>
</feature>
<dbReference type="SUPFAM" id="SSF53474">
    <property type="entry name" value="alpha/beta-Hydrolases"/>
    <property type="match status" value="1"/>
</dbReference>
<feature type="compositionally biased region" description="Basic residues" evidence="1">
    <location>
        <begin position="2073"/>
        <end position="2085"/>
    </location>
</feature>
<sequence>MGRGETSRLALAALFRACVACAAFVWRPVCQALRPLGAMCRRFAADNAFPLGLGLSLLGAFLLATFLLSFFVSWILGCILAFFLVLTLLYHLTTVTVFPGSSSFFKRQMELQFCAAAIGPLRDHLEVLELFLSFLLYRAYLLQAAAGCAAGAKRRDQRDPHARLAALPAPLPALLHEEDSEAEDADEETPEAVRRRSVGAPCRSVSSVSSASSASSSVSAAASRDRSSGARRRPSTPEAPAADEPPPERFFFSRWPSVSCLPPSPLAFCSGARAASPASSGRARSAAAAPRLAPRATVPFPPPLLLSPGLSPSPPASSPSPLWLASSPQPLPAGALVAGVTMKEIRESCLALASLLRVIERARCKAGAAAGDGGAALSAPAASPRAASSHNDRQESPRFSSRASSSSLSPAPRKEVAADGATLSALDRSPKEAFEEMEMTCFPPYLPADPRHISEDTTIASGRERELRQDPHPGSTEWARGGGDAAEAQPGDDEESVASPLLLGWSRHDAPTISETQRGYLTWQQKGVFYHGSQLLFHLVHLSLDVKPKAASRAADRGRPRRAASASEAASAASVPFAALFGLLRTVPAAAASPRAAPPSPGSAALSTPGAVGKDAAGSVRREGEDPRASAPAAAAPSSRSEPQASPGADPALCPSSAPRLLPSTAAPSPASTPSLTPSPLRVSVASLALAGCGASREASRVEDARLLRSPEQAGDACADVNWPAFHCSAALFHLRQLLLVLSPHLPTSSSRKSGAVRRRSSAASTTSGAPGILEVPPLASLPLLLLRSLISPPLSSFLLIAGELEETQGGTELWIPVAETHALSLLVSALLFPCSWLKRKLARWLRRGWKPAAGAAPSAHTAPALDGPDANVSLGAAVDAAKRVPLPPLRVDAGEQPEAQRLEETTGLANVTQRGYALVRAHSNESTLRLSSAPSVPELPPLAPAASPSPPPFCSRLRSRLSALLEPERRVYLHAVFFPAANTHWLLPATAFASPPAFSDLRATAAAAAAAEGRRLASAGSHASLDSVPAAPCPFADPNCLLTFVRGAPEGAGLCCCYATKDSRRASLLAAQAVGGAALQPVAPPTTPRALLTYRLFLLFAQLQRQEQVEVYVHAGGAESDEGHGGSLELQYIRGGRARTLRRLEPDDASADEVRQGEGGREPRRLSSETPRPHPKRIERKSTVFMAVAGAVTRALAAGAWAEVLAFLHALSRFLRSLCCVPSHVAGPRRGRGGERRGAEPAAIEDASGKAHLTCGGAALATRRFFARRLHRRAPRFVFHCACAGTTHRAECLRGGEACGGGERTHEGRPAESQDAAADVLHVGGNVLIFFNPNAGYLETAAIIGDGELGFYRRRGVSVLLFNYRGFGRSAGSSSPAATLADAAAVYRFVASWPGVKTVGVHGRSIGGLPAIFVALHQAHIRRSLVAWQHHAFTSSVPSPPLASYLDPAACTPASLPAAPAPLPSASRLAKGGSFVVRRGTEAGAGDRATEEERTRGGSPALPRISFLCADRTFSSLPDAAGGLLGSWAYWGVRGAAVTAHVGFSLSKFLTAAKRRSKEKALRQRRDSAGGEGEEAGGADASQGFARTPGRDEREEDAQADVERRAAEETSPPLLSPRASDGSSSGFEGESATDLEGCEAELDAAAEEVKQAVRSSRLEAGSVHAFLACGRHVRRVLVSDLRDEVIKESASLKTGVARALVERRRQQTRRELVEALMEEERRLDREGHRKTLDFNEERGNALQVFRARRHSVRASSGAADDSAVWSSADERAGDAEGAEKDERHSLALAFRSVGTVERSQARSFREWSLSASSEDDEEQHISCRRRATRAVHKLQSLLSASALTTASATPGDTLPLATPRPSFARASGSFSSRSLSFKASWRRPLRAALCSARQSSLAASQASGDWGEESVQGVCTPRCGEEEDDRETRTLAAEAETEAARERELRAFCEQEAALILRAQARKQKRLLRKVPAAWSLLTELLHCARLLSVSASLERGKRRASESRKWCIESVGAGAAFPLFSDSETSTEEETEEAVSDSDSDEEKMNCKSEEESDAESEASAENGGGAPAAARRRSFFRRGRSLSRRDSDRAGGRKKKTSRLDKYAEQFPILREALRTSALQVNARLRHLARSAPAPSSPRGDAPALHARPPPPQGRLLRRGLSGELRALGKRASSSFARSEKKPKLPLSRRISTRLSGNSVYTSLGRESDDELDSAADDGDSDSDAASGRGEREAAGDVEAEGAAERPRCTQMLAFEGRLPHAQVALRLLKIRRGVTSRDASPSLLRSLTSPRLHAKRDGGAGTSAAAMPSAALFSSSALDLAPGAIVPSPSFASESDEAASRVQRATSAASCELGSAASAPHHFSTPAPSISSLRLVHLPSQALAAAESPRELDRPLCEAIDETTLRAWLSPALSSFLASVGLLLSAELDAGGQPLGAALAQVSLRRRDGRRNKKALAQFAETLRVWGAVAADRAEALDGERDPKTWRARLLRELRGEWPEEIRGRSAERGHGRRAAERGRTGGATGPDRATDPASGDGGGKCEVEAGGDAPGGSAEAELGPYEARRLSADEGDSDADIVDEEAEEPRGGGPPQRLAFSSPSEFAVLSDLARHLPPHPEKEPPATWPSSFLFKSSSSSSLSSLRSAASRASSARTLNYSSAFPAVAALPAHVSALFAAAEAAVEQWEREGCDDLASVCRRATSRAARARDEAREKTRSSSSDAVAREVGTTSTVLSGLVSILEAQDSDSLLGCDALEDLLTFLRLKLSLMWHCARDCEASQGSLTSADEPTERGGEGDRKPAAGRSTCEDAAPTGLGSVGHPRAASPRTVFLLAKRLCACAQMLRLSAGGTFASWQSESRRAGEAAGGQGAAAPRRQASVHAEICRLLKALLAAERPARDLPRPPEVDALPADPSLDREFCGPSSAVLRRFAEELGFPALPLLFLHLRRAADRVADGAAREREAGRGEKRGGLAPPWLGARARMEGGAELRRAQKDGDVEEGEEETQRDLRPPDGLARDQSLQEFFVEKTQWSDAIAAFTRLQGLVCVARLRASLRLHAAFFLLLYRKTLYGAAAAPVAEAAPSPAALAPRGSRSAPPETRGEVTLQLRARPLLGSGPTSPRSSDDFLLLEEIPLDASSTQGAQPAASLRRDSEAAKTEAEASSLASAAGDDGEAGRLEALARARARWMLEQQLLLTVGRFVVIYLRFADSLWSAYLEPLSVCLRRAPPFARFADREEDISSLRAAREPNEERQGRREELLDAADSRRSSGSSAETERSSSATELSSFYPPASRVVAGGRLAVRGCLEVAGAAEGDPNAEKPKAKRLRFQRESAEDDLEGAADPRDTEDADAGAISSALWRSSFASSRRLMPGFLLPSSSGHNGPLGDDDLILLHLHLLDAGFIDAEKYAIPPLFSRCLSAFKQRLAARRRRDTGNAFGKTLLD</sequence>
<feature type="compositionally biased region" description="Basic and acidic residues" evidence="1">
    <location>
        <begin position="2710"/>
        <end position="2720"/>
    </location>
</feature>
<keyword evidence="2" id="KW-1133">Transmembrane helix</keyword>
<feature type="region of interest" description="Disordered" evidence="1">
    <location>
        <begin position="3085"/>
        <end position="3126"/>
    </location>
</feature>
<feature type="compositionally biased region" description="Polar residues" evidence="1">
    <location>
        <begin position="2196"/>
        <end position="2205"/>
    </location>
</feature>
<feature type="region of interest" description="Disordered" evidence="1">
    <location>
        <begin position="2708"/>
        <end position="2729"/>
    </location>
</feature>
<keyword evidence="2" id="KW-0812">Transmembrane</keyword>
<dbReference type="PANTHER" id="PTHR45725:SF18">
    <property type="entry name" value="ORC1-LIKE AAA ATPASE DOMAIN-CONTAINING PROTEIN"/>
    <property type="match status" value="1"/>
</dbReference>
<name>A0A2A9M8C2_BESBE</name>
<dbReference type="VEuPathDB" id="ToxoDB:BESB_073870"/>
<feature type="region of interest" description="Disordered" evidence="1">
    <location>
        <begin position="2506"/>
        <end position="2561"/>
    </location>
</feature>
<dbReference type="GeneID" id="40312313"/>
<feature type="region of interest" description="Disordered" evidence="1">
    <location>
        <begin position="2785"/>
        <end position="2824"/>
    </location>
</feature>
<accession>A0A2A9M8C2</accession>
<comment type="caution">
    <text evidence="3">The sequence shown here is derived from an EMBL/GenBank/DDBJ whole genome shotgun (WGS) entry which is preliminary data.</text>
</comment>
<feature type="compositionally biased region" description="Basic and acidic residues" evidence="1">
    <location>
        <begin position="2506"/>
        <end position="2524"/>
    </location>
</feature>
<feature type="region of interest" description="Disordered" evidence="1">
    <location>
        <begin position="3141"/>
        <end position="3176"/>
    </location>
</feature>
<feature type="region of interest" description="Disordered" evidence="1">
    <location>
        <begin position="461"/>
        <end position="497"/>
    </location>
</feature>
<feature type="compositionally biased region" description="Basic and acidic residues" evidence="1">
    <location>
        <begin position="1560"/>
        <end position="1570"/>
    </location>
</feature>
<dbReference type="OrthoDB" id="332702at2759"/>
<feature type="region of interest" description="Disordered" evidence="1">
    <location>
        <begin position="370"/>
        <end position="425"/>
    </location>
</feature>
<feature type="compositionally biased region" description="Basic and acidic residues" evidence="1">
    <location>
        <begin position="1144"/>
        <end position="1168"/>
    </location>
</feature>
<feature type="compositionally biased region" description="Basic and acidic residues" evidence="1">
    <location>
        <begin position="3246"/>
        <end position="3271"/>
    </location>
</feature>
<feature type="region of interest" description="Disordered" evidence="1">
    <location>
        <begin position="1558"/>
        <end position="1636"/>
    </location>
</feature>
<keyword evidence="2" id="KW-0472">Membrane</keyword>
<feature type="region of interest" description="Disordered" evidence="1">
    <location>
        <begin position="1144"/>
        <end position="1180"/>
    </location>
</feature>
<feature type="compositionally biased region" description="Basic and acidic residues" evidence="1">
    <location>
        <begin position="1769"/>
        <end position="1782"/>
    </location>
</feature>
<feature type="compositionally biased region" description="Basic and acidic residues" evidence="1">
    <location>
        <begin position="462"/>
        <end position="471"/>
    </location>
</feature>
<evidence type="ECO:0000256" key="1">
    <source>
        <dbReference type="SAM" id="MobiDB-lite"/>
    </source>
</evidence>
<feature type="compositionally biased region" description="Acidic residues" evidence="1">
    <location>
        <begin position="2027"/>
        <end position="2044"/>
    </location>
</feature>
<feature type="compositionally biased region" description="Basic and acidic residues" evidence="1">
    <location>
        <begin position="3152"/>
        <end position="3163"/>
    </location>
</feature>
<feature type="compositionally biased region" description="Low complexity" evidence="1">
    <location>
        <begin position="629"/>
        <end position="647"/>
    </location>
</feature>
<dbReference type="STRING" id="94643.A0A2A9M8C2"/>
<dbReference type="InterPro" id="IPR051425">
    <property type="entry name" value="Formin_Homology"/>
</dbReference>
<feature type="compositionally biased region" description="Low complexity" evidence="1">
    <location>
        <begin position="602"/>
        <end position="611"/>
    </location>
</feature>
<dbReference type="Proteomes" id="UP000224006">
    <property type="component" value="Unassembled WGS sequence"/>
</dbReference>
<evidence type="ECO:0000313" key="4">
    <source>
        <dbReference type="Proteomes" id="UP000224006"/>
    </source>
</evidence>
<feature type="region of interest" description="Disordered" evidence="1">
    <location>
        <begin position="592"/>
        <end position="678"/>
    </location>
</feature>
<dbReference type="PANTHER" id="PTHR45725">
    <property type="entry name" value="FORMIN HOMOLOGY 2 FAMILY MEMBER"/>
    <property type="match status" value="1"/>
</dbReference>
<feature type="compositionally biased region" description="Low complexity" evidence="1">
    <location>
        <begin position="3085"/>
        <end position="3101"/>
    </location>
</feature>
<gene>
    <name evidence="3" type="ORF">BESB_073870</name>
</gene>
<feature type="region of interest" description="Disordered" evidence="1">
    <location>
        <begin position="1757"/>
        <end position="1782"/>
    </location>
</feature>
<feature type="compositionally biased region" description="Basic and acidic residues" evidence="1">
    <location>
        <begin position="2962"/>
        <end position="2974"/>
    </location>
</feature>
<feature type="region of interest" description="Disordered" evidence="1">
    <location>
        <begin position="1482"/>
        <end position="1502"/>
    </location>
</feature>
<evidence type="ECO:0008006" key="5">
    <source>
        <dbReference type="Google" id="ProtNLM"/>
    </source>
</evidence>
<dbReference type="EMBL" id="NWUJ01000007">
    <property type="protein sequence ID" value="PFH34235.1"/>
    <property type="molecule type" value="Genomic_DNA"/>
</dbReference>
<evidence type="ECO:0000313" key="3">
    <source>
        <dbReference type="EMBL" id="PFH34235.1"/>
    </source>
</evidence>
<feature type="transmembrane region" description="Helical" evidence="2">
    <location>
        <begin position="74"/>
        <end position="93"/>
    </location>
</feature>
<feature type="region of interest" description="Disordered" evidence="1">
    <location>
        <begin position="214"/>
        <end position="248"/>
    </location>
</feature>
<feature type="region of interest" description="Disordered" evidence="1">
    <location>
        <begin position="2962"/>
        <end position="2981"/>
    </location>
</feature>
<feature type="region of interest" description="Disordered" evidence="1">
    <location>
        <begin position="3316"/>
        <end position="3353"/>
    </location>
</feature>
<feature type="region of interest" description="Disordered" evidence="1">
    <location>
        <begin position="178"/>
        <end position="199"/>
    </location>
</feature>